<dbReference type="Proteomes" id="UP000008281">
    <property type="component" value="Unassembled WGS sequence"/>
</dbReference>
<protein>
    <submittedName>
        <fullName evidence="2">Uncharacterized protein</fullName>
    </submittedName>
</protein>
<gene>
    <name evidence="2" type="ORF">CRE_24363</name>
</gene>
<feature type="region of interest" description="Disordered" evidence="1">
    <location>
        <begin position="1"/>
        <end position="26"/>
    </location>
</feature>
<dbReference type="EMBL" id="DS270802">
    <property type="protein sequence ID" value="EFO97216.1"/>
    <property type="molecule type" value="Genomic_DNA"/>
</dbReference>
<dbReference type="AlphaFoldDB" id="E3NV48"/>
<evidence type="ECO:0000256" key="1">
    <source>
        <dbReference type="SAM" id="MobiDB-lite"/>
    </source>
</evidence>
<evidence type="ECO:0000313" key="2">
    <source>
        <dbReference type="EMBL" id="EFO97216.1"/>
    </source>
</evidence>
<dbReference type="InParanoid" id="E3NV48"/>
<dbReference type="HOGENOM" id="CLU_3417456_0_0_1"/>
<evidence type="ECO:0000313" key="3">
    <source>
        <dbReference type="Proteomes" id="UP000008281"/>
    </source>
</evidence>
<sequence>MPGGPARCRPEPGCAPREPVRVRLSR</sequence>
<keyword evidence="3" id="KW-1185">Reference proteome</keyword>
<reference evidence="2" key="1">
    <citation type="submission" date="2007-07" db="EMBL/GenBank/DDBJ databases">
        <title>PCAP assembly of the Caenorhabditis remanei genome.</title>
        <authorList>
            <consortium name="The Caenorhabditis remanei Sequencing Consortium"/>
            <person name="Wilson R.K."/>
        </authorList>
    </citation>
    <scope>NUCLEOTIDE SEQUENCE [LARGE SCALE GENOMIC DNA]</scope>
    <source>
        <strain evidence="2">PB4641</strain>
    </source>
</reference>
<proteinExistence type="predicted"/>
<name>E3NV48_CAERE</name>
<accession>E3NV48</accession>
<organism evidence="3">
    <name type="scientific">Caenorhabditis remanei</name>
    <name type="common">Caenorhabditis vulgaris</name>
    <dbReference type="NCBI Taxonomy" id="31234"/>
    <lineage>
        <taxon>Eukaryota</taxon>
        <taxon>Metazoa</taxon>
        <taxon>Ecdysozoa</taxon>
        <taxon>Nematoda</taxon>
        <taxon>Chromadorea</taxon>
        <taxon>Rhabditida</taxon>
        <taxon>Rhabditina</taxon>
        <taxon>Rhabditomorpha</taxon>
        <taxon>Rhabditoidea</taxon>
        <taxon>Rhabditidae</taxon>
        <taxon>Peloderinae</taxon>
        <taxon>Caenorhabditis</taxon>
    </lineage>
</organism>